<proteinExistence type="predicted"/>
<protein>
    <submittedName>
        <fullName evidence="1">Uncharacterized protein</fullName>
    </submittedName>
</protein>
<evidence type="ECO:0000313" key="1">
    <source>
        <dbReference type="EMBL" id="GMN65408.1"/>
    </source>
</evidence>
<sequence>MPHVDEVPPRNNLVPLVAPHIPEVNQGIPRNPEVPLAQAAPARMQAIPPMVREDLLYERFRCMKVPEFEGLMDPIEANNWLMDIQVILEFMGLTEHEKVLCASFALKKDARH</sequence>
<dbReference type="Proteomes" id="UP001187192">
    <property type="component" value="Unassembled WGS sequence"/>
</dbReference>
<accession>A0AA88E0K4</accession>
<dbReference type="EMBL" id="BTGU01000232">
    <property type="protein sequence ID" value="GMN65408.1"/>
    <property type="molecule type" value="Genomic_DNA"/>
</dbReference>
<evidence type="ECO:0000313" key="2">
    <source>
        <dbReference type="Proteomes" id="UP001187192"/>
    </source>
</evidence>
<reference evidence="1" key="1">
    <citation type="submission" date="2023-07" db="EMBL/GenBank/DDBJ databases">
        <title>draft genome sequence of fig (Ficus carica).</title>
        <authorList>
            <person name="Takahashi T."/>
            <person name="Nishimura K."/>
        </authorList>
    </citation>
    <scope>NUCLEOTIDE SEQUENCE</scope>
</reference>
<dbReference type="AlphaFoldDB" id="A0AA88E0K4"/>
<organism evidence="1 2">
    <name type="scientific">Ficus carica</name>
    <name type="common">Common fig</name>
    <dbReference type="NCBI Taxonomy" id="3494"/>
    <lineage>
        <taxon>Eukaryota</taxon>
        <taxon>Viridiplantae</taxon>
        <taxon>Streptophyta</taxon>
        <taxon>Embryophyta</taxon>
        <taxon>Tracheophyta</taxon>
        <taxon>Spermatophyta</taxon>
        <taxon>Magnoliopsida</taxon>
        <taxon>eudicotyledons</taxon>
        <taxon>Gunneridae</taxon>
        <taxon>Pentapetalae</taxon>
        <taxon>rosids</taxon>
        <taxon>fabids</taxon>
        <taxon>Rosales</taxon>
        <taxon>Moraceae</taxon>
        <taxon>Ficeae</taxon>
        <taxon>Ficus</taxon>
    </lineage>
</organism>
<name>A0AA88E0K4_FICCA</name>
<keyword evidence="2" id="KW-1185">Reference proteome</keyword>
<gene>
    <name evidence="1" type="ORF">TIFTF001_034476</name>
</gene>
<comment type="caution">
    <text evidence="1">The sequence shown here is derived from an EMBL/GenBank/DDBJ whole genome shotgun (WGS) entry which is preliminary data.</text>
</comment>